<dbReference type="PANTHER" id="PTHR43181:SF1">
    <property type="entry name" value="2-C-METHYL-D-ERYTHRITOL 2,4-CYCLODIPHOSPHATE SYNTHASE, CHLOROPLASTIC"/>
    <property type="match status" value="1"/>
</dbReference>
<dbReference type="FunFam" id="3.30.1330.50:FF:000001">
    <property type="entry name" value="2-C-methyl-D-erythritol 2,4-cyclodiphosphate synthase"/>
    <property type="match status" value="1"/>
</dbReference>
<feature type="binding site" evidence="8">
    <location>
        <begin position="35"/>
        <end position="36"/>
    </location>
    <ligand>
        <name>4-CDP-2-C-methyl-D-erythritol 2-phosphate</name>
        <dbReference type="ChEBI" id="CHEBI:57919"/>
    </ligand>
</feature>
<feature type="binding site" evidence="8">
    <location>
        <position position="43"/>
    </location>
    <ligand>
        <name>a divalent metal cation</name>
        <dbReference type="ChEBI" id="CHEBI:60240"/>
    </ligand>
</feature>
<dbReference type="InterPro" id="IPR036571">
    <property type="entry name" value="MECDP_synthase_sf"/>
</dbReference>
<keyword evidence="6 8" id="KW-0414">Isoprene biosynthesis</keyword>
<gene>
    <name evidence="8" type="primary">ispF</name>
    <name evidence="11" type="ORF">A4V09_12615</name>
</gene>
<evidence type="ECO:0000256" key="4">
    <source>
        <dbReference type="ARBA" id="ARBA00012579"/>
    </source>
</evidence>
<evidence type="ECO:0000256" key="8">
    <source>
        <dbReference type="HAMAP-Rule" id="MF_00107"/>
    </source>
</evidence>
<feature type="site" description="Transition state stabilizer" evidence="8">
    <location>
        <position position="35"/>
    </location>
</feature>
<dbReference type="InterPro" id="IPR003526">
    <property type="entry name" value="MECDP_synthase"/>
</dbReference>
<evidence type="ECO:0000256" key="2">
    <source>
        <dbReference type="ARBA" id="ARBA00004709"/>
    </source>
</evidence>
<comment type="subunit">
    <text evidence="8">Homotrimer.</text>
</comment>
<dbReference type="KEGG" id="byl:A4V09_12615"/>
<evidence type="ECO:0000259" key="10">
    <source>
        <dbReference type="Pfam" id="PF02542"/>
    </source>
</evidence>
<comment type="cofactor">
    <cofactor evidence="8">
        <name>a divalent metal cation</name>
        <dbReference type="ChEBI" id="CHEBI:60240"/>
    </cofactor>
    <text evidence="8">Binds 1 divalent metal cation per subunit.</text>
</comment>
<feature type="binding site" evidence="8">
    <location>
        <begin position="101"/>
        <end position="107"/>
    </location>
    <ligand>
        <name>4-CDP-2-C-methyl-D-erythritol 2-phosphate</name>
        <dbReference type="ChEBI" id="CHEBI:57919"/>
    </ligand>
</feature>
<evidence type="ECO:0000256" key="6">
    <source>
        <dbReference type="ARBA" id="ARBA00023229"/>
    </source>
</evidence>
<evidence type="ECO:0000256" key="9">
    <source>
        <dbReference type="RuleBase" id="RU004395"/>
    </source>
</evidence>
<dbReference type="Pfam" id="PF02542">
    <property type="entry name" value="YgbB"/>
    <property type="match status" value="1"/>
</dbReference>
<keyword evidence="7 8" id="KW-0456">Lyase</keyword>
<dbReference type="GO" id="GO:0019288">
    <property type="term" value="P:isopentenyl diphosphate biosynthetic process, methylerythritol 4-phosphate pathway"/>
    <property type="evidence" value="ECO:0007669"/>
    <property type="project" value="UniProtKB-UniRule"/>
</dbReference>
<feature type="site" description="Transition state stabilizer" evidence="8">
    <location>
        <position position="134"/>
    </location>
</feature>
<feature type="binding site" evidence="8">
    <location>
        <position position="9"/>
    </location>
    <ligand>
        <name>a divalent metal cation</name>
        <dbReference type="ChEBI" id="CHEBI:60240"/>
    </ligand>
</feature>
<dbReference type="Proteomes" id="UP000092574">
    <property type="component" value="Chromosome"/>
</dbReference>
<evidence type="ECO:0000313" key="11">
    <source>
        <dbReference type="EMBL" id="ANU76540.1"/>
    </source>
</evidence>
<feature type="domain" description="2-C-methyl-D-erythritol 2,4-cyclodiphosphate synthase" evidence="10">
    <location>
        <begin position="2"/>
        <end position="155"/>
    </location>
</feature>
<dbReference type="AlphaFoldDB" id="A0A1C7IA32"/>
<feature type="binding site" evidence="8">
    <location>
        <position position="11"/>
    </location>
    <ligand>
        <name>a divalent metal cation</name>
        <dbReference type="ChEBI" id="CHEBI:60240"/>
    </ligand>
</feature>
<dbReference type="SUPFAM" id="SSF69765">
    <property type="entry name" value="IpsF-like"/>
    <property type="match status" value="1"/>
</dbReference>
<dbReference type="EC" id="4.6.1.12" evidence="4 8"/>
<dbReference type="GO" id="GO:0016114">
    <property type="term" value="P:terpenoid biosynthetic process"/>
    <property type="evidence" value="ECO:0007669"/>
    <property type="project" value="InterPro"/>
</dbReference>
<keyword evidence="5 8" id="KW-0479">Metal-binding</keyword>
<dbReference type="NCBIfam" id="TIGR00151">
    <property type="entry name" value="ispF"/>
    <property type="match status" value="1"/>
</dbReference>
<dbReference type="EMBL" id="CP015405">
    <property type="protein sequence ID" value="ANU76540.1"/>
    <property type="molecule type" value="Genomic_DNA"/>
</dbReference>
<dbReference type="CDD" id="cd00554">
    <property type="entry name" value="MECDP_synthase"/>
    <property type="match status" value="1"/>
</dbReference>
<evidence type="ECO:0000256" key="5">
    <source>
        <dbReference type="ARBA" id="ARBA00022723"/>
    </source>
</evidence>
<sequence length="178" mass="19289">MIRVGMGYDVHKLTEGRDLILGGVNIPWEKGLLGHSDADVLLHAIMDALLGAAALHDIGRHFPDTDPKYKGISSMKLLAHVGTLLEKNMYVVNNIDATIIAQKPKMLPHIDTMRKNIAEVLHLEENQVNIKATTEEGLGFTGAGEGISAQAICALTDARDLMMDDRMQSGCGGCCQKK</sequence>
<evidence type="ECO:0000256" key="3">
    <source>
        <dbReference type="ARBA" id="ARBA00008480"/>
    </source>
</evidence>
<dbReference type="UniPathway" id="UPA00056">
    <property type="reaction ID" value="UER00095"/>
</dbReference>
<evidence type="ECO:0000313" key="12">
    <source>
        <dbReference type="Proteomes" id="UP000092574"/>
    </source>
</evidence>
<name>A0A1C7IA32_9FIRM</name>
<evidence type="ECO:0000256" key="7">
    <source>
        <dbReference type="ARBA" id="ARBA00023239"/>
    </source>
</evidence>
<accession>A0A1C7IA32</accession>
<dbReference type="PANTHER" id="PTHR43181">
    <property type="entry name" value="2-C-METHYL-D-ERYTHRITOL 2,4-CYCLODIPHOSPHATE SYNTHASE, CHLOROPLASTIC"/>
    <property type="match status" value="1"/>
</dbReference>
<comment type="pathway">
    <text evidence="2 8">Isoprenoid biosynthesis; isopentenyl diphosphate biosynthesis via DXP pathway; isopentenyl diphosphate from 1-deoxy-D-xylulose 5-phosphate: step 4/6.</text>
</comment>
<reference evidence="11" key="1">
    <citation type="submission" date="2017-04" db="EMBL/GenBank/DDBJ databases">
        <title>Complete Genome Sequences of Twelve Strains of a Stable Defined Moderately Diverse Mouse Microbiota 2 (sDMDMm2).</title>
        <authorList>
            <person name="Uchimura Y."/>
            <person name="Wyss M."/>
            <person name="Brugiroux S."/>
            <person name="Limenitakis J.P."/>
            <person name="Stecher B."/>
            <person name="McCoy K.D."/>
            <person name="Macpherson A.J."/>
        </authorList>
    </citation>
    <scope>NUCLEOTIDE SEQUENCE</scope>
    <source>
        <strain evidence="11">YL58</strain>
    </source>
</reference>
<dbReference type="PROSITE" id="PS01350">
    <property type="entry name" value="ISPF"/>
    <property type="match status" value="1"/>
</dbReference>
<keyword evidence="12" id="KW-1185">Reference proteome</keyword>
<proteinExistence type="inferred from homology"/>
<dbReference type="GO" id="GO:0046872">
    <property type="term" value="F:metal ion binding"/>
    <property type="evidence" value="ECO:0007669"/>
    <property type="project" value="UniProtKB-KW"/>
</dbReference>
<feature type="binding site" evidence="8">
    <location>
        <begin position="133"/>
        <end position="136"/>
    </location>
    <ligand>
        <name>4-CDP-2-C-methyl-D-erythritol 2-phosphate</name>
        <dbReference type="ChEBI" id="CHEBI:57919"/>
    </ligand>
</feature>
<feature type="binding site" evidence="8">
    <location>
        <position position="140"/>
    </location>
    <ligand>
        <name>4-CDP-2-C-methyl-D-erythritol 2-phosphate</name>
        <dbReference type="ChEBI" id="CHEBI:57919"/>
    </ligand>
</feature>
<comment type="caution">
    <text evidence="8">Lacks conserved residue(s) required for the propagation of feature annotation.</text>
</comment>
<evidence type="ECO:0000256" key="1">
    <source>
        <dbReference type="ARBA" id="ARBA00000200"/>
    </source>
</evidence>
<dbReference type="OrthoDB" id="9804336at2"/>
<comment type="catalytic activity">
    <reaction evidence="1 8 9">
        <text>4-CDP-2-C-methyl-D-erythritol 2-phosphate = 2-C-methyl-D-erythritol 2,4-cyclic diphosphate + CMP</text>
        <dbReference type="Rhea" id="RHEA:23864"/>
        <dbReference type="ChEBI" id="CHEBI:57919"/>
        <dbReference type="ChEBI" id="CHEBI:58483"/>
        <dbReference type="ChEBI" id="CHEBI:60377"/>
        <dbReference type="EC" id="4.6.1.12"/>
    </reaction>
</comment>
<dbReference type="GO" id="GO:0008685">
    <property type="term" value="F:2-C-methyl-D-erythritol 2,4-cyclodiphosphate synthase activity"/>
    <property type="evidence" value="ECO:0007669"/>
    <property type="project" value="UniProtKB-UniRule"/>
</dbReference>
<protein>
    <recommendedName>
        <fullName evidence="4 8">2-C-methyl-D-erythritol 2,4-cyclodiphosphate synthase</fullName>
        <shortName evidence="8">MECDP-synthase</shortName>
        <shortName evidence="8">MECPP-synthase</shortName>
        <shortName evidence="8">MECPS</shortName>
        <ecNumber evidence="4 8">4.6.1.12</ecNumber>
    </recommendedName>
</protein>
<comment type="similarity">
    <text evidence="3 8 9">Belongs to the IspF family.</text>
</comment>
<feature type="binding site" evidence="8">
    <location>
        <begin position="57"/>
        <end position="59"/>
    </location>
    <ligand>
        <name>4-CDP-2-C-methyl-D-erythritol 2-phosphate</name>
        <dbReference type="ChEBI" id="CHEBI:57919"/>
    </ligand>
</feature>
<organism evidence="11 12">
    <name type="scientific">Blautia pseudococcoides</name>
    <dbReference type="NCBI Taxonomy" id="1796616"/>
    <lineage>
        <taxon>Bacteria</taxon>
        <taxon>Bacillati</taxon>
        <taxon>Bacillota</taxon>
        <taxon>Clostridia</taxon>
        <taxon>Lachnospirales</taxon>
        <taxon>Lachnospiraceae</taxon>
        <taxon>Blautia</taxon>
    </lineage>
</organism>
<feature type="binding site" evidence="8">
    <location>
        <begin position="9"/>
        <end position="11"/>
    </location>
    <ligand>
        <name>4-CDP-2-C-methyl-D-erythritol 2-phosphate</name>
        <dbReference type="ChEBI" id="CHEBI:57919"/>
    </ligand>
</feature>
<comment type="function">
    <text evidence="8">Involved in the biosynthesis of isopentenyl diphosphate (IPP) and dimethylallyl diphosphate (DMAPP), two major building blocks of isoprenoid compounds. Catalyzes the conversion of 4-diphosphocytidyl-2-C-methyl-D-erythritol 2-phosphate (CDP-ME2P) to 2-C-methyl-D-erythritol 2,4-cyclodiphosphate (ME-CPP) with a corresponding release of cytidine 5-monophosphate (CMP).</text>
</comment>
<dbReference type="Gene3D" id="3.30.1330.50">
    <property type="entry name" value="2-C-methyl-D-erythritol 2,4-cyclodiphosphate synthase"/>
    <property type="match status" value="1"/>
</dbReference>
<dbReference type="STRING" id="1796616.A4V09_12615"/>
<dbReference type="HAMAP" id="MF_00107">
    <property type="entry name" value="IspF"/>
    <property type="match status" value="1"/>
</dbReference>
<dbReference type="InterPro" id="IPR020555">
    <property type="entry name" value="MECDP_synthase_CS"/>
</dbReference>
<feature type="binding site" evidence="8">
    <location>
        <begin position="62"/>
        <end position="66"/>
    </location>
    <ligand>
        <name>4-CDP-2-C-methyl-D-erythritol 2-phosphate</name>
        <dbReference type="ChEBI" id="CHEBI:57919"/>
    </ligand>
</feature>